<dbReference type="SUPFAM" id="SSF53955">
    <property type="entry name" value="Lysozyme-like"/>
    <property type="match status" value="1"/>
</dbReference>
<reference evidence="3 4" key="1">
    <citation type="submission" date="2016-11" db="EMBL/GenBank/DDBJ databases">
        <authorList>
            <person name="Jaros S."/>
            <person name="Januszkiewicz K."/>
            <person name="Wedrychowicz H."/>
        </authorList>
    </citation>
    <scope>NUCLEOTIDE SEQUENCE [LARGE SCALE GENOMIC DNA]</scope>
    <source>
        <strain evidence="3 4">DSM 3074</strain>
    </source>
</reference>
<dbReference type="InterPro" id="IPR009045">
    <property type="entry name" value="Zn_M74/Hedgehog-like"/>
</dbReference>
<dbReference type="CDD" id="cd00254">
    <property type="entry name" value="LT-like"/>
    <property type="match status" value="1"/>
</dbReference>
<dbReference type="InterPro" id="IPR023346">
    <property type="entry name" value="Lysozyme-like_dom_sf"/>
</dbReference>
<dbReference type="Pfam" id="PF08291">
    <property type="entry name" value="Peptidase_M15_3"/>
    <property type="match status" value="1"/>
</dbReference>
<dbReference type="InterPro" id="IPR008258">
    <property type="entry name" value="Transglycosylase_SLT_dom_1"/>
</dbReference>
<evidence type="ECO:0000313" key="3">
    <source>
        <dbReference type="EMBL" id="SHI79048.1"/>
    </source>
</evidence>
<protein>
    <submittedName>
        <fullName evidence="3">Peptidase M15</fullName>
    </submittedName>
</protein>
<dbReference type="SUPFAM" id="SSF55166">
    <property type="entry name" value="Hedgehog/DD-peptidase"/>
    <property type="match status" value="1"/>
</dbReference>
<accession>A0A1M6E193</accession>
<evidence type="ECO:0000313" key="4">
    <source>
        <dbReference type="Proteomes" id="UP000191240"/>
    </source>
</evidence>
<gene>
    <name evidence="3" type="ORF">SAMN02745671_01698</name>
</gene>
<dbReference type="AlphaFoldDB" id="A0A1M6E193"/>
<sequence length="855" mass="93445">MVNNGNIPTYQQQAGYTATINPTVPQGSPAAFGTTVAKEQAGFNENLAKLGDTIAQHAIKMQQQEDDNAVVRQENLLRSYMNEVLYDPNNGLAVQKGHKANGATVKFDEVVDKTMQDAMSNMGSDIMRTKLAERTSSWLGQYRNIISRNEGEEVRTAYIQDIKTNYTNAAEVAMKNPGANSFLTLVMQAQTNKADYMHWEGWSSETTDQVIQEMLSKSYEEMAEILYSSGDTQGLFDLFEAGHGKVTTDAEVKVSKMSNEIKTKQVGFQIASKYANDPECRNADGTFNAVKAREKLEAEKGPNAKKTVRKFVGGGSGGYSGDSSTDSMINSAAAANSVDPLLVAAIASVETGYNQNIKPSSAGAIGMMQLMPDTAAGLGVDPNDKAGNINGGAKYIKELLDTFGGDTTKAIAAYNAGPQAVKDYGGTPPYPETQAYVQKVQAAYNELKAKGGTSQPVDLSDIPMQNFEDKGLAKTNNTLKAQFRGLYDWAVQEFGKKVEISGGWRSEENNRANNGAPNSHHLYGSAIDVNVSMLTDAEREAFINKAREMGFNKGGDDFYHDKGTGYHAHLVYEDTGSGEQGHWEEVEVSAYNAKEYEATLAEILRLERESRTSHDESIKNAINAVIPNVKGMGSMEEVKSFVQSQYPNMTQMDIDTIAKSVFSATVAEDRQDASYARQQKYWARQDAEDAFYSWKVDNPGATDAEVLAQAQKFGLDPKTQASIQASMGIGGNLEKAYAWGKDGDLEKTFNDVCSELKITGIAKSNVREKLNEEARRRMTANPPEPPMAIADIRSFVQDEGAAKNVNDSWLPFSGTSIRPADLPSGFRIEGNKILDSNNFEYEYDESTKDLVVKDS</sequence>
<feature type="domain" description="Transglycosylase SLT" evidence="1">
    <location>
        <begin position="328"/>
        <end position="428"/>
    </location>
</feature>
<dbReference type="PANTHER" id="PTHR37423">
    <property type="entry name" value="SOLUBLE LYTIC MUREIN TRANSGLYCOSYLASE-RELATED"/>
    <property type="match status" value="1"/>
</dbReference>
<name>A0A1M6E193_9FIRM</name>
<proteinExistence type="predicted"/>
<dbReference type="InterPro" id="IPR013230">
    <property type="entry name" value="Peptidase_M15A_C"/>
</dbReference>
<dbReference type="Gene3D" id="3.30.1380.10">
    <property type="match status" value="1"/>
</dbReference>
<dbReference type="EMBL" id="FQYW01000013">
    <property type="protein sequence ID" value="SHI79048.1"/>
    <property type="molecule type" value="Genomic_DNA"/>
</dbReference>
<evidence type="ECO:0000259" key="2">
    <source>
        <dbReference type="Pfam" id="PF08291"/>
    </source>
</evidence>
<feature type="domain" description="Peptidase M15A C-terminal" evidence="2">
    <location>
        <begin position="476"/>
        <end position="555"/>
    </location>
</feature>
<dbReference type="Pfam" id="PF01464">
    <property type="entry name" value="SLT"/>
    <property type="match status" value="1"/>
</dbReference>
<dbReference type="OrthoDB" id="9815002at2"/>
<dbReference type="RefSeq" id="WP_080325896.1">
    <property type="nucleotide sequence ID" value="NZ_FQYW01000013.1"/>
</dbReference>
<evidence type="ECO:0000259" key="1">
    <source>
        <dbReference type="Pfam" id="PF01464"/>
    </source>
</evidence>
<dbReference type="PANTHER" id="PTHR37423:SF2">
    <property type="entry name" value="MEMBRANE-BOUND LYTIC MUREIN TRANSGLYCOSYLASE C"/>
    <property type="match status" value="1"/>
</dbReference>
<organism evidence="3 4">
    <name type="scientific">Anaerovibrio lipolyticus DSM 3074</name>
    <dbReference type="NCBI Taxonomy" id="1120997"/>
    <lineage>
        <taxon>Bacteria</taxon>
        <taxon>Bacillati</taxon>
        <taxon>Bacillota</taxon>
        <taxon>Negativicutes</taxon>
        <taxon>Selenomonadales</taxon>
        <taxon>Selenomonadaceae</taxon>
        <taxon>Anaerovibrio</taxon>
    </lineage>
</organism>
<dbReference type="Proteomes" id="UP000191240">
    <property type="component" value="Unassembled WGS sequence"/>
</dbReference>
<dbReference type="Gene3D" id="1.10.530.10">
    <property type="match status" value="1"/>
</dbReference>